<dbReference type="RefSeq" id="WP_344896014.1">
    <property type="nucleotide sequence ID" value="NZ_BAAAZP010000236.1"/>
</dbReference>
<dbReference type="SUPFAM" id="SSF89562">
    <property type="entry name" value="RraA-like"/>
    <property type="match status" value="1"/>
</dbReference>
<dbReference type="PANTHER" id="PTHR33254">
    <property type="entry name" value="4-HYDROXY-4-METHYL-2-OXOGLUTARATE ALDOLASE 3-RELATED"/>
    <property type="match status" value="1"/>
</dbReference>
<dbReference type="Gene3D" id="3.50.30.40">
    <property type="entry name" value="Ribonuclease E inhibitor RraA/RraA-like"/>
    <property type="match status" value="1"/>
</dbReference>
<dbReference type="PANTHER" id="PTHR33254:SF4">
    <property type="entry name" value="4-HYDROXY-4-METHYL-2-OXOGLUTARATE ALDOLASE 3-RELATED"/>
    <property type="match status" value="1"/>
</dbReference>
<dbReference type="Pfam" id="PF03737">
    <property type="entry name" value="RraA-like"/>
    <property type="match status" value="1"/>
</dbReference>
<evidence type="ECO:0000256" key="7">
    <source>
        <dbReference type="ARBA" id="ARBA00016549"/>
    </source>
</evidence>
<accession>A0ABP7EDY0</accession>
<evidence type="ECO:0000256" key="5">
    <source>
        <dbReference type="ARBA" id="ARBA00012213"/>
    </source>
</evidence>
<comment type="similarity">
    <text evidence="3">Belongs to the class II aldolase/RraA-like family.</text>
</comment>
<dbReference type="EMBL" id="BAAAZP010000236">
    <property type="protein sequence ID" value="GAA3716888.1"/>
    <property type="molecule type" value="Genomic_DNA"/>
</dbReference>
<comment type="catalytic activity">
    <reaction evidence="1">
        <text>4-hydroxy-4-methyl-2-oxoglutarate = 2 pyruvate</text>
        <dbReference type="Rhea" id="RHEA:22748"/>
        <dbReference type="ChEBI" id="CHEBI:15361"/>
        <dbReference type="ChEBI" id="CHEBI:58276"/>
        <dbReference type="EC" id="4.1.3.17"/>
    </reaction>
</comment>
<dbReference type="InterPro" id="IPR036704">
    <property type="entry name" value="RraA/RraA-like_sf"/>
</dbReference>
<comment type="subunit">
    <text evidence="4">Homotrimer.</text>
</comment>
<evidence type="ECO:0000256" key="3">
    <source>
        <dbReference type="ARBA" id="ARBA00008621"/>
    </source>
</evidence>
<evidence type="ECO:0000256" key="12">
    <source>
        <dbReference type="ARBA" id="ARBA00047973"/>
    </source>
</evidence>
<comment type="catalytic activity">
    <reaction evidence="12">
        <text>oxaloacetate + H(+) = pyruvate + CO2</text>
        <dbReference type="Rhea" id="RHEA:15641"/>
        <dbReference type="ChEBI" id="CHEBI:15361"/>
        <dbReference type="ChEBI" id="CHEBI:15378"/>
        <dbReference type="ChEBI" id="CHEBI:16452"/>
        <dbReference type="ChEBI" id="CHEBI:16526"/>
        <dbReference type="EC" id="4.1.1.112"/>
    </reaction>
</comment>
<sequence>MSHPSLRRLFSTVSSALAADALDHLDLRNQCLPPDVVPLAPSHTLLGPAFCLRAEPARETRPTVPYQGLLRAMDHVQAGEIVVFATGRSDAAGVWGELITTACHARRVAGALTDGLVRDAATLAGGTFPIFSRGTVPYDSKGRLDVVEHGEPVTLGGVPIRPGDVLVGDLDGVTVVPAEAVVRVAELVADKRATEASFRAAVAEGGSLTDAFQRYGVL</sequence>
<evidence type="ECO:0000256" key="6">
    <source>
        <dbReference type="ARBA" id="ARBA00012947"/>
    </source>
</evidence>
<evidence type="ECO:0000256" key="10">
    <source>
        <dbReference type="ARBA" id="ARBA00030169"/>
    </source>
</evidence>
<keyword evidence="14" id="KW-1185">Reference proteome</keyword>
<dbReference type="CDD" id="cd16841">
    <property type="entry name" value="RraA_family"/>
    <property type="match status" value="1"/>
</dbReference>
<evidence type="ECO:0000313" key="13">
    <source>
        <dbReference type="EMBL" id="GAA3716888.1"/>
    </source>
</evidence>
<comment type="function">
    <text evidence="8">Catalyzes the aldol cleavage of 4-hydroxy-4-methyl-2-oxoglutarate (HMG) into 2 molecules of pyruvate. Also contains a secondary oxaloacetate (OAA) decarboxylase activity due to the common pyruvate enolate transition state formed following C-C bond cleavage in the retro-aldol and decarboxylation reactions.</text>
</comment>
<comment type="caution">
    <text evidence="13">The sequence shown here is derived from an EMBL/GenBank/DDBJ whole genome shotgun (WGS) entry which is preliminary data.</text>
</comment>
<evidence type="ECO:0000313" key="14">
    <source>
        <dbReference type="Proteomes" id="UP001500902"/>
    </source>
</evidence>
<evidence type="ECO:0000256" key="11">
    <source>
        <dbReference type="ARBA" id="ARBA00032305"/>
    </source>
</evidence>
<dbReference type="InterPro" id="IPR005493">
    <property type="entry name" value="RraA/RraA-like"/>
</dbReference>
<dbReference type="EC" id="4.1.3.17" evidence="5"/>
<dbReference type="Proteomes" id="UP001500902">
    <property type="component" value="Unassembled WGS sequence"/>
</dbReference>
<comment type="cofactor">
    <cofactor evidence="2">
        <name>a divalent metal cation</name>
        <dbReference type="ChEBI" id="CHEBI:60240"/>
    </cofactor>
</comment>
<evidence type="ECO:0000256" key="9">
    <source>
        <dbReference type="ARBA" id="ARBA00029596"/>
    </source>
</evidence>
<gene>
    <name evidence="13" type="ORF">GCM10022224_098210</name>
</gene>
<evidence type="ECO:0000256" key="1">
    <source>
        <dbReference type="ARBA" id="ARBA00001342"/>
    </source>
</evidence>
<evidence type="ECO:0000256" key="2">
    <source>
        <dbReference type="ARBA" id="ARBA00001968"/>
    </source>
</evidence>
<reference evidence="14" key="1">
    <citation type="journal article" date="2019" name="Int. J. Syst. Evol. Microbiol.">
        <title>The Global Catalogue of Microorganisms (GCM) 10K type strain sequencing project: providing services to taxonomists for standard genome sequencing and annotation.</title>
        <authorList>
            <consortium name="The Broad Institute Genomics Platform"/>
            <consortium name="The Broad Institute Genome Sequencing Center for Infectious Disease"/>
            <person name="Wu L."/>
            <person name="Ma J."/>
        </authorList>
    </citation>
    <scope>NUCLEOTIDE SEQUENCE [LARGE SCALE GENOMIC DNA]</scope>
    <source>
        <strain evidence="14">JCM 16904</strain>
    </source>
</reference>
<protein>
    <recommendedName>
        <fullName evidence="7">Putative 4-hydroxy-4-methyl-2-oxoglutarate aldolase</fullName>
        <ecNumber evidence="6">4.1.1.112</ecNumber>
        <ecNumber evidence="5">4.1.3.17</ecNumber>
    </recommendedName>
    <alternativeName>
        <fullName evidence="11">Oxaloacetate decarboxylase</fullName>
    </alternativeName>
    <alternativeName>
        <fullName evidence="9">Regulator of ribonuclease activity homolog</fullName>
    </alternativeName>
    <alternativeName>
        <fullName evidence="10">RraA-like protein</fullName>
    </alternativeName>
</protein>
<name>A0ABP7EDY0_9ACTN</name>
<organism evidence="13 14">
    <name type="scientific">Nonomuraea antimicrobica</name>
    <dbReference type="NCBI Taxonomy" id="561173"/>
    <lineage>
        <taxon>Bacteria</taxon>
        <taxon>Bacillati</taxon>
        <taxon>Actinomycetota</taxon>
        <taxon>Actinomycetes</taxon>
        <taxon>Streptosporangiales</taxon>
        <taxon>Streptosporangiaceae</taxon>
        <taxon>Nonomuraea</taxon>
    </lineage>
</organism>
<proteinExistence type="inferred from homology"/>
<dbReference type="EC" id="4.1.1.112" evidence="6"/>
<evidence type="ECO:0000256" key="4">
    <source>
        <dbReference type="ARBA" id="ARBA00011233"/>
    </source>
</evidence>
<evidence type="ECO:0000256" key="8">
    <source>
        <dbReference type="ARBA" id="ARBA00025046"/>
    </source>
</evidence>